<feature type="transmembrane region" description="Helical" evidence="6">
    <location>
        <begin position="103"/>
        <end position="130"/>
    </location>
</feature>
<dbReference type="PANTHER" id="PTHR43478:SF1">
    <property type="entry name" value="NA+_H+ ANTIPORTER NHAC-LIKE C-TERMINAL DOMAIN-CONTAINING PROTEIN"/>
    <property type="match status" value="1"/>
</dbReference>
<organism evidence="8 9">
    <name type="scientific">Candidatus Thermokryptus mobilis</name>
    <dbReference type="NCBI Taxonomy" id="1643428"/>
    <lineage>
        <taxon>Bacteria</taxon>
        <taxon>Pseudomonadati</taxon>
        <taxon>Candidatus Kryptoniota</taxon>
        <taxon>Candidatus Thermokryptus</taxon>
    </lineage>
</organism>
<feature type="transmembrane region" description="Helical" evidence="6">
    <location>
        <begin position="151"/>
        <end position="172"/>
    </location>
</feature>
<dbReference type="RefSeq" id="WP_181180334.1">
    <property type="nucleotide sequence ID" value="NZ_FAOO01000018.1"/>
</dbReference>
<dbReference type="Proteomes" id="UP000320623">
    <property type="component" value="Unassembled WGS sequence"/>
</dbReference>
<evidence type="ECO:0000313" key="9">
    <source>
        <dbReference type="Proteomes" id="UP000320623"/>
    </source>
</evidence>
<feature type="transmembrane region" description="Helical" evidence="6">
    <location>
        <begin position="317"/>
        <end position="338"/>
    </location>
</feature>
<dbReference type="InterPro" id="IPR018461">
    <property type="entry name" value="Na/H_Antiport_NhaC-like_C"/>
</dbReference>
<evidence type="ECO:0000256" key="2">
    <source>
        <dbReference type="ARBA" id="ARBA00022475"/>
    </source>
</evidence>
<feature type="transmembrane region" description="Helical" evidence="6">
    <location>
        <begin position="12"/>
        <end position="34"/>
    </location>
</feature>
<evidence type="ECO:0000259" key="7">
    <source>
        <dbReference type="Pfam" id="PF03553"/>
    </source>
</evidence>
<dbReference type="Pfam" id="PF03553">
    <property type="entry name" value="Na_H_antiporter"/>
    <property type="match status" value="1"/>
</dbReference>
<evidence type="ECO:0000256" key="1">
    <source>
        <dbReference type="ARBA" id="ARBA00004651"/>
    </source>
</evidence>
<dbReference type="AlphaFoldDB" id="A0A0S4NB78"/>
<evidence type="ECO:0000256" key="6">
    <source>
        <dbReference type="SAM" id="Phobius"/>
    </source>
</evidence>
<gene>
    <name evidence="8" type="ORF">JGI1_01985</name>
</gene>
<feature type="transmembrane region" description="Helical" evidence="6">
    <location>
        <begin position="287"/>
        <end position="305"/>
    </location>
</feature>
<dbReference type="PANTHER" id="PTHR43478">
    <property type="entry name" value="NA+/H+ ANTIPORTER-RELATED"/>
    <property type="match status" value="1"/>
</dbReference>
<keyword evidence="5 6" id="KW-0472">Membrane</keyword>
<evidence type="ECO:0000313" key="8">
    <source>
        <dbReference type="EMBL" id="CUU08091.1"/>
    </source>
</evidence>
<evidence type="ECO:0000256" key="5">
    <source>
        <dbReference type="ARBA" id="ARBA00023136"/>
    </source>
</evidence>
<dbReference type="GO" id="GO:0005886">
    <property type="term" value="C:plasma membrane"/>
    <property type="evidence" value="ECO:0007669"/>
    <property type="project" value="UniProtKB-SubCell"/>
</dbReference>
<sequence length="471" mass="50828">MTWLSILPPISAIILALITRQVYLSLFFGIWLGWTILSDWNPLLGLINSIEAIINVFKESSNTKVIIFSALIGALIALTQRSGGVQGFVNLILNRGFIKSRKMAQIFAWAIGMSIFVESSITCLVTGAVSRPIFDKLKISREKLAYICDSTSAPVCIMIPLNAWGAYVLGLLSQADVKNEISIFISSIPLNFYAIFSIALVVFTAITGIDYGPMKKAELRAIREGKVIADEAMPLVSEEVINIQPKDKVKPRALNMIVPILTMILMMPIGLYITGNGNLTSGSGSTSVLWAVLTSIFVAGILYKFQKILTIRETIELTLKGMGGLIPLAVLMTFAFAIGSVCKELKTGEYVAQIASKFLKPSLLPSVVFLTSCIISFSTGTSWGTFAIMIPIAIPSAIAMNSNLPLVLASVLSGGVFGDHCSPISDTTIVSSMASACDHLDHVKTQLPYALTAAGLAFTFFIIFGFILKTN</sequence>
<keyword evidence="2" id="KW-1003">Cell membrane</keyword>
<keyword evidence="9" id="KW-1185">Reference proteome</keyword>
<reference evidence="9" key="1">
    <citation type="submission" date="2015-11" db="EMBL/GenBank/DDBJ databases">
        <authorList>
            <person name="Varghese N."/>
        </authorList>
    </citation>
    <scope>NUCLEOTIDE SEQUENCE [LARGE SCALE GENOMIC DNA]</scope>
</reference>
<feature type="transmembrane region" description="Helical" evidence="6">
    <location>
        <begin position="192"/>
        <end position="213"/>
    </location>
</feature>
<feature type="transmembrane region" description="Helical" evidence="6">
    <location>
        <begin position="449"/>
        <end position="468"/>
    </location>
</feature>
<comment type="subcellular location">
    <subcellularLocation>
        <location evidence="1">Cell membrane</location>
        <topology evidence="1">Multi-pass membrane protein</topology>
    </subcellularLocation>
</comment>
<accession>A0A0S4NB78</accession>
<evidence type="ECO:0000256" key="3">
    <source>
        <dbReference type="ARBA" id="ARBA00022692"/>
    </source>
</evidence>
<name>A0A0S4NB78_9BACT</name>
<keyword evidence="4 6" id="KW-1133">Transmembrane helix</keyword>
<dbReference type="EMBL" id="FAOO01000018">
    <property type="protein sequence ID" value="CUU08091.1"/>
    <property type="molecule type" value="Genomic_DNA"/>
</dbReference>
<protein>
    <submittedName>
        <fullName evidence="8">Na+/H+ antiporter NhaC</fullName>
    </submittedName>
</protein>
<dbReference type="STRING" id="1643428.GCA_001442855_01945"/>
<evidence type="ECO:0000256" key="4">
    <source>
        <dbReference type="ARBA" id="ARBA00022989"/>
    </source>
</evidence>
<proteinExistence type="predicted"/>
<keyword evidence="3 6" id="KW-0812">Transmembrane</keyword>
<feature type="transmembrane region" description="Helical" evidence="6">
    <location>
        <begin position="358"/>
        <end position="377"/>
    </location>
</feature>
<feature type="transmembrane region" description="Helical" evidence="6">
    <location>
        <begin position="65"/>
        <end position="83"/>
    </location>
</feature>
<feature type="domain" description="Na+/H+ antiporter NhaC-like C-terminal" evidence="7">
    <location>
        <begin position="155"/>
        <end position="466"/>
    </location>
</feature>
<feature type="transmembrane region" description="Helical" evidence="6">
    <location>
        <begin position="253"/>
        <end position="275"/>
    </location>
</feature>